<name>H2ARY8_KAZAF</name>
<dbReference type="RefSeq" id="XP_003956273.1">
    <property type="nucleotide sequence ID" value="XM_003956224.1"/>
</dbReference>
<dbReference type="InParanoid" id="H2ARY8"/>
<organism evidence="1 2">
    <name type="scientific">Kazachstania africana (strain ATCC 22294 / BCRC 22015 / CBS 2517 / CECT 1963 / NBRC 1671 / NRRL Y-8276)</name>
    <name type="common">Yeast</name>
    <name type="synonym">Kluyveromyces africanus</name>
    <dbReference type="NCBI Taxonomy" id="1071382"/>
    <lineage>
        <taxon>Eukaryota</taxon>
        <taxon>Fungi</taxon>
        <taxon>Dikarya</taxon>
        <taxon>Ascomycota</taxon>
        <taxon>Saccharomycotina</taxon>
        <taxon>Saccharomycetes</taxon>
        <taxon>Saccharomycetales</taxon>
        <taxon>Saccharomycetaceae</taxon>
        <taxon>Kazachstania</taxon>
    </lineage>
</organism>
<dbReference type="AlphaFoldDB" id="H2ARY8"/>
<dbReference type="Proteomes" id="UP000005220">
    <property type="component" value="Chromosome 3"/>
</dbReference>
<proteinExistence type="predicted"/>
<accession>H2ARY8</accession>
<keyword evidence="2" id="KW-1185">Reference proteome</keyword>
<dbReference type="GeneID" id="13885057"/>
<dbReference type="KEGG" id="kaf:KAFR_0C01450"/>
<dbReference type="HOGENOM" id="CLU_1315564_0_0_1"/>
<gene>
    <name evidence="1" type="primary">KAFR0C01450</name>
    <name evidence="1" type="ORF">KAFR_0C01450</name>
</gene>
<evidence type="ECO:0000313" key="2">
    <source>
        <dbReference type="Proteomes" id="UP000005220"/>
    </source>
</evidence>
<evidence type="ECO:0000313" key="1">
    <source>
        <dbReference type="EMBL" id="CCF57138.1"/>
    </source>
</evidence>
<dbReference type="EMBL" id="HE650823">
    <property type="protein sequence ID" value="CCF57138.1"/>
    <property type="molecule type" value="Genomic_DNA"/>
</dbReference>
<sequence length="209" mass="24094">MSKTEVTLIGYAVDVLREYSCMYKFSYNIIGNRILLQDKDIGTYLSYKKLLTSIKNVYSSNTSSIESLLSADNDDISTLNDDVGKTYSNNHSLLTSLFMKKMLPVTFDTFVLDHLIEMCTVENHPYFEGQFSSIRKPRLIEKICQRFRDKLYSLRSTYHYDEATTLSANTSSTVFSTRYRRREETPMTTFGSTNVFNLFDDAHGCRGDQ</sequence>
<protein>
    <submittedName>
        <fullName evidence="1">Uncharacterized protein</fullName>
    </submittedName>
</protein>
<reference evidence="1 2" key="1">
    <citation type="journal article" date="2011" name="Proc. Natl. Acad. Sci. U.S.A.">
        <title>Evolutionary erosion of yeast sex chromosomes by mating-type switching accidents.</title>
        <authorList>
            <person name="Gordon J.L."/>
            <person name="Armisen D."/>
            <person name="Proux-Wera E."/>
            <person name="Oheigeartaigh S.S."/>
            <person name="Byrne K.P."/>
            <person name="Wolfe K.H."/>
        </authorList>
    </citation>
    <scope>NUCLEOTIDE SEQUENCE [LARGE SCALE GENOMIC DNA]</scope>
    <source>
        <strain evidence="2">ATCC 22294 / BCRC 22015 / CBS 2517 / CECT 1963 / NBRC 1671 / NRRL Y-8276</strain>
    </source>
</reference>